<dbReference type="PANTHER" id="PTHR37689">
    <property type="entry name" value="PROTEIN FDHE"/>
    <property type="match status" value="1"/>
</dbReference>
<dbReference type="Gene3D" id="3.90.1670.10">
    <property type="entry name" value="FdhE-like domain"/>
    <property type="match status" value="1"/>
</dbReference>
<organism evidence="1 2">
    <name type="scientific">Citrifermentans bemidjiense (strain ATCC BAA-1014 / DSM 16622 / JCM 12645 / Bem)</name>
    <name type="common">Geobacter bemidjiensis</name>
    <dbReference type="NCBI Taxonomy" id="404380"/>
    <lineage>
        <taxon>Bacteria</taxon>
        <taxon>Pseudomonadati</taxon>
        <taxon>Thermodesulfobacteriota</taxon>
        <taxon>Desulfuromonadia</taxon>
        <taxon>Geobacterales</taxon>
        <taxon>Geobacteraceae</taxon>
        <taxon>Citrifermentans</taxon>
    </lineage>
</organism>
<protein>
    <submittedName>
        <fullName evidence="1">Formate dehydrogenase formation protein</fullName>
    </submittedName>
</protein>
<keyword evidence="2" id="KW-1185">Reference proteome</keyword>
<dbReference type="PANTHER" id="PTHR37689:SF1">
    <property type="entry name" value="PROTEIN FDHE"/>
    <property type="match status" value="1"/>
</dbReference>
<proteinExistence type="predicted"/>
<name>B5E8K5_CITBB</name>
<dbReference type="HOGENOM" id="CLU_071015_1_0_7"/>
<dbReference type="GO" id="GO:0051604">
    <property type="term" value="P:protein maturation"/>
    <property type="evidence" value="ECO:0007669"/>
    <property type="project" value="TreeGrafter"/>
</dbReference>
<dbReference type="InterPro" id="IPR006452">
    <property type="entry name" value="Formate_DH_accessory"/>
</dbReference>
<evidence type="ECO:0000313" key="2">
    <source>
        <dbReference type="Proteomes" id="UP000008825"/>
    </source>
</evidence>
<dbReference type="EMBL" id="CP001124">
    <property type="protein sequence ID" value="ACH38590.1"/>
    <property type="molecule type" value="Genomic_DNA"/>
</dbReference>
<dbReference type="SUPFAM" id="SSF144020">
    <property type="entry name" value="FdhE-like"/>
    <property type="match status" value="1"/>
</dbReference>
<dbReference type="GO" id="GO:0005829">
    <property type="term" value="C:cytosol"/>
    <property type="evidence" value="ECO:0007669"/>
    <property type="project" value="TreeGrafter"/>
</dbReference>
<dbReference type="KEGG" id="gbm:Gbem_1572"/>
<dbReference type="GO" id="GO:0008199">
    <property type="term" value="F:ferric iron binding"/>
    <property type="evidence" value="ECO:0007669"/>
    <property type="project" value="TreeGrafter"/>
</dbReference>
<dbReference type="eggNOG" id="COG3058">
    <property type="taxonomic scope" value="Bacteria"/>
</dbReference>
<dbReference type="AlphaFoldDB" id="B5E8K5"/>
<accession>B5E8K5</accession>
<dbReference type="RefSeq" id="WP_012530007.1">
    <property type="nucleotide sequence ID" value="NC_011146.1"/>
</dbReference>
<dbReference type="InterPro" id="IPR024064">
    <property type="entry name" value="FdhE-like_sf"/>
</dbReference>
<dbReference type="CDD" id="cd16341">
    <property type="entry name" value="FdhE"/>
    <property type="match status" value="1"/>
</dbReference>
<gene>
    <name evidence="1" type="primary">fdhE</name>
    <name evidence="1" type="ordered locus">Gbem_1572</name>
</gene>
<dbReference type="STRING" id="404380.Gbem_1572"/>
<reference evidence="1 2" key="1">
    <citation type="submission" date="2008-07" db="EMBL/GenBank/DDBJ databases">
        <title>Complete sequence of Geobacter bemidjiensis BEM.</title>
        <authorList>
            <consortium name="US DOE Joint Genome Institute"/>
            <person name="Lucas S."/>
            <person name="Copeland A."/>
            <person name="Lapidus A."/>
            <person name="Glavina del Rio T."/>
            <person name="Dalin E."/>
            <person name="Tice H."/>
            <person name="Bruce D."/>
            <person name="Goodwin L."/>
            <person name="Pitluck S."/>
            <person name="Kiss H."/>
            <person name="Brettin T."/>
            <person name="Detter J.C."/>
            <person name="Han C."/>
            <person name="Kuske C.R."/>
            <person name="Schmutz J."/>
            <person name="Larimer F."/>
            <person name="Land M."/>
            <person name="Hauser L."/>
            <person name="Kyrpides N."/>
            <person name="Lykidis A."/>
            <person name="Lovley D."/>
            <person name="Richardson P."/>
        </authorList>
    </citation>
    <scope>NUCLEOTIDE SEQUENCE [LARGE SCALE GENOMIC DNA]</scope>
    <source>
        <strain evidence="2">ATCC BAA-1014 / DSM 16622 / JCM 12645 / Bem</strain>
    </source>
</reference>
<dbReference type="OrthoDB" id="9811074at2"/>
<dbReference type="Proteomes" id="UP000008825">
    <property type="component" value="Chromosome"/>
</dbReference>
<reference evidence="1 2" key="2">
    <citation type="journal article" date="2010" name="BMC Genomics">
        <title>The genome of Geobacter bemidjiensis, exemplar for the subsurface clade of Geobacter species that predominate in Fe(III)-reducing subsurface environments.</title>
        <authorList>
            <person name="Aklujkar M."/>
            <person name="Young N.D."/>
            <person name="Holmes D."/>
            <person name="Chavan M."/>
            <person name="Risso C."/>
            <person name="Kiss H.E."/>
            <person name="Han C.S."/>
            <person name="Land M.L."/>
            <person name="Lovley D.R."/>
        </authorList>
    </citation>
    <scope>NUCLEOTIDE SEQUENCE [LARGE SCALE GENOMIC DNA]</scope>
    <source>
        <strain evidence="2">ATCC BAA-1014 / DSM 16622 / JCM 12645 / Bem</strain>
    </source>
</reference>
<evidence type="ECO:0000313" key="1">
    <source>
        <dbReference type="EMBL" id="ACH38590.1"/>
    </source>
</evidence>
<sequence length="280" mass="30186">MYSTERKIEALQSAVHRAPEYAAIAPFFAAVYHYQLQHEGGTGIGVELAGVDQEQRSSNGFPLISPSELRVDRLTLVTFLAGLVTVLEAESTEGAAALRNIGEALQSGKLDPEPMLAAILERRRAPLDEASLALGVPGALLEYILEIPLKAALEPCAAVLGAGAFPGWHESICPVCGARPAMAELSGDEGERRLCCSTCSYSWSFRRIKCPSCGCEDPQQLSYFTAGEGATRVDTCRACSRYIKTRDTRKGGSEVPLEVEDLLTIHLDLLASREGFVRGK</sequence>